<proteinExistence type="predicted"/>
<dbReference type="PANTHER" id="PTHR48475:SF2">
    <property type="entry name" value="RIBONUCLEASE H"/>
    <property type="match status" value="1"/>
</dbReference>
<protein>
    <recommendedName>
        <fullName evidence="2">RNase H type-1 domain-containing protein</fullName>
    </recommendedName>
</protein>
<sequence length="63" mass="7246">RFIHACWQWSWGSTHQHKEDKLEYALRFDFKASNNEAEYEALIAGIKMGLVAGARNLSAYLDS</sequence>
<organism evidence="1">
    <name type="scientific">Sesamum angustifolium</name>
    <dbReference type="NCBI Taxonomy" id="2727405"/>
    <lineage>
        <taxon>Eukaryota</taxon>
        <taxon>Viridiplantae</taxon>
        <taxon>Streptophyta</taxon>
        <taxon>Embryophyta</taxon>
        <taxon>Tracheophyta</taxon>
        <taxon>Spermatophyta</taxon>
        <taxon>Magnoliopsida</taxon>
        <taxon>eudicotyledons</taxon>
        <taxon>Gunneridae</taxon>
        <taxon>Pentapetalae</taxon>
        <taxon>asterids</taxon>
        <taxon>lamiids</taxon>
        <taxon>Lamiales</taxon>
        <taxon>Pedaliaceae</taxon>
        <taxon>Sesamum</taxon>
    </lineage>
</organism>
<gene>
    <name evidence="1" type="ORF">Sangu_2450900</name>
</gene>
<evidence type="ECO:0008006" key="2">
    <source>
        <dbReference type="Google" id="ProtNLM"/>
    </source>
</evidence>
<reference evidence="1" key="2">
    <citation type="journal article" date="2024" name="Plant">
        <title>Genomic evolution and insights into agronomic trait innovations of Sesamum species.</title>
        <authorList>
            <person name="Miao H."/>
            <person name="Wang L."/>
            <person name="Qu L."/>
            <person name="Liu H."/>
            <person name="Sun Y."/>
            <person name="Le M."/>
            <person name="Wang Q."/>
            <person name="Wei S."/>
            <person name="Zheng Y."/>
            <person name="Lin W."/>
            <person name="Duan Y."/>
            <person name="Cao H."/>
            <person name="Xiong S."/>
            <person name="Wang X."/>
            <person name="Wei L."/>
            <person name="Li C."/>
            <person name="Ma Q."/>
            <person name="Ju M."/>
            <person name="Zhao R."/>
            <person name="Li G."/>
            <person name="Mu C."/>
            <person name="Tian Q."/>
            <person name="Mei H."/>
            <person name="Zhang T."/>
            <person name="Gao T."/>
            <person name="Zhang H."/>
        </authorList>
    </citation>
    <scope>NUCLEOTIDE SEQUENCE</scope>
    <source>
        <strain evidence="1">G01</strain>
    </source>
</reference>
<dbReference type="PANTHER" id="PTHR48475">
    <property type="entry name" value="RIBONUCLEASE H"/>
    <property type="match status" value="1"/>
</dbReference>
<evidence type="ECO:0000313" key="1">
    <source>
        <dbReference type="EMBL" id="KAL0311562.1"/>
    </source>
</evidence>
<dbReference type="AlphaFoldDB" id="A0AAW2KYC7"/>
<dbReference type="Gene3D" id="3.30.420.10">
    <property type="entry name" value="Ribonuclease H-like superfamily/Ribonuclease H"/>
    <property type="match status" value="1"/>
</dbReference>
<comment type="caution">
    <text evidence="1">The sequence shown here is derived from an EMBL/GenBank/DDBJ whole genome shotgun (WGS) entry which is preliminary data.</text>
</comment>
<dbReference type="SUPFAM" id="SSF53098">
    <property type="entry name" value="Ribonuclease H-like"/>
    <property type="match status" value="1"/>
</dbReference>
<dbReference type="EMBL" id="JACGWK010000016">
    <property type="protein sequence ID" value="KAL0311562.1"/>
    <property type="molecule type" value="Genomic_DNA"/>
</dbReference>
<dbReference type="InterPro" id="IPR012337">
    <property type="entry name" value="RNaseH-like_sf"/>
</dbReference>
<dbReference type="GO" id="GO:0003676">
    <property type="term" value="F:nucleic acid binding"/>
    <property type="evidence" value="ECO:0007669"/>
    <property type="project" value="InterPro"/>
</dbReference>
<feature type="non-terminal residue" evidence="1">
    <location>
        <position position="1"/>
    </location>
</feature>
<dbReference type="InterPro" id="IPR036397">
    <property type="entry name" value="RNaseH_sf"/>
</dbReference>
<accession>A0AAW2KYC7</accession>
<name>A0AAW2KYC7_9LAMI</name>
<reference evidence="1" key="1">
    <citation type="submission" date="2020-06" db="EMBL/GenBank/DDBJ databases">
        <authorList>
            <person name="Li T."/>
            <person name="Hu X."/>
            <person name="Zhang T."/>
            <person name="Song X."/>
            <person name="Zhang H."/>
            <person name="Dai N."/>
            <person name="Sheng W."/>
            <person name="Hou X."/>
            <person name="Wei L."/>
        </authorList>
    </citation>
    <scope>NUCLEOTIDE SEQUENCE</scope>
    <source>
        <strain evidence="1">G01</strain>
        <tissue evidence="1">Leaf</tissue>
    </source>
</reference>